<accession>A0A3G9JQN5</accession>
<evidence type="ECO:0000256" key="1">
    <source>
        <dbReference type="SAM" id="SignalP"/>
    </source>
</evidence>
<dbReference type="EMBL" id="AP019309">
    <property type="protein sequence ID" value="BBH27303.1"/>
    <property type="molecule type" value="Genomic_DNA"/>
</dbReference>
<dbReference type="RefSeq" id="WP_125120048.1">
    <property type="nucleotide sequence ID" value="NZ_AP019309.1"/>
</dbReference>
<feature type="chain" id="PRO_5018224258" evidence="1">
    <location>
        <begin position="24"/>
        <end position="203"/>
    </location>
</feature>
<evidence type="ECO:0000313" key="2">
    <source>
        <dbReference type="EMBL" id="BBH27303.1"/>
    </source>
</evidence>
<gene>
    <name evidence="2" type="ORF">SG0102_22370</name>
</gene>
<dbReference type="KEGG" id="ebm:SG0102_22370"/>
<keyword evidence="3" id="KW-1185">Reference proteome</keyword>
<feature type="signal peptide" evidence="1">
    <location>
        <begin position="1"/>
        <end position="23"/>
    </location>
</feature>
<keyword evidence="1" id="KW-0732">Signal</keyword>
<dbReference type="InParanoid" id="A0A3G9JQN5"/>
<evidence type="ECO:0000313" key="3">
    <source>
        <dbReference type="Proteomes" id="UP000268059"/>
    </source>
</evidence>
<proteinExistence type="predicted"/>
<dbReference type="AlphaFoldDB" id="A0A3G9JQN5"/>
<reference evidence="2 3" key="1">
    <citation type="submission" date="2018-11" db="EMBL/GenBank/DDBJ databases">
        <title>Novel Erysipelotrichaceae bacterium isolated from small intestine of a swine.</title>
        <authorList>
            <person name="Kim J.S."/>
            <person name="Choe H."/>
            <person name="Lee Y.R."/>
            <person name="Kim K.M."/>
            <person name="Park D.S."/>
        </authorList>
    </citation>
    <scope>NUCLEOTIDE SEQUENCE [LARGE SCALE GENOMIC DNA]</scope>
    <source>
        <strain evidence="2 3">SG0102</strain>
    </source>
</reference>
<sequence>MKKLLSALMTSSLLFVGTSPVYASGYTSAYAKVINNPHGALKNQISYYEKYMEEKINVGRYFTYDLNKDGTPELFLLGKGNWKGFNFVATYRNGKAVILNSQFTVPTRINKARNCWISEGHLWGSGGYQEIQALGIKNKKLYEKAYFDNAPGDYELRENGYRLKGTKGNYNKLRNKYYKNTKSIYAFKSYKRPNSRGLTHQSK</sequence>
<name>A0A3G9JQN5_9FIRM</name>
<protein>
    <submittedName>
        <fullName evidence="2">Uncharacterized protein</fullName>
    </submittedName>
</protein>
<organism evidence="2 3">
    <name type="scientific">Intestinibaculum porci</name>
    <dbReference type="NCBI Taxonomy" id="2487118"/>
    <lineage>
        <taxon>Bacteria</taxon>
        <taxon>Bacillati</taxon>
        <taxon>Bacillota</taxon>
        <taxon>Erysipelotrichia</taxon>
        <taxon>Erysipelotrichales</taxon>
        <taxon>Erysipelotrichaceae</taxon>
        <taxon>Intestinibaculum</taxon>
    </lineage>
</organism>
<dbReference type="Proteomes" id="UP000268059">
    <property type="component" value="Chromosome"/>
</dbReference>